<feature type="domain" description="RNA polymerase sigma factor 70 region 1.1" evidence="2">
    <location>
        <begin position="40"/>
        <end position="92"/>
    </location>
</feature>
<dbReference type="GO" id="GO:0003677">
    <property type="term" value="F:DNA binding"/>
    <property type="evidence" value="ECO:0007669"/>
    <property type="project" value="InterPro"/>
</dbReference>
<dbReference type="Proteomes" id="UP000614410">
    <property type="component" value="Unassembled WGS sequence"/>
</dbReference>
<evidence type="ECO:0000313" key="4">
    <source>
        <dbReference type="Proteomes" id="UP000614410"/>
    </source>
</evidence>
<proteinExistence type="predicted"/>
<feature type="region of interest" description="Disordered" evidence="1">
    <location>
        <begin position="1"/>
        <end position="35"/>
    </location>
</feature>
<dbReference type="InterPro" id="IPR007127">
    <property type="entry name" value="RNA_pol_sigma_70_r1_1"/>
</dbReference>
<evidence type="ECO:0000313" key="3">
    <source>
        <dbReference type="EMBL" id="MBJ7610554.1"/>
    </source>
</evidence>
<evidence type="ECO:0000256" key="1">
    <source>
        <dbReference type="SAM" id="MobiDB-lite"/>
    </source>
</evidence>
<dbReference type="AlphaFoldDB" id="A0A934NK04"/>
<name>A0A934NK04_9BACT</name>
<organism evidence="3 4">
    <name type="scientific">Candidatus Amunia macphersoniae</name>
    <dbReference type="NCBI Taxonomy" id="3127014"/>
    <lineage>
        <taxon>Bacteria</taxon>
        <taxon>Bacillati</taxon>
        <taxon>Candidatus Dormiibacterota</taxon>
        <taxon>Candidatus Dormibacteria</taxon>
        <taxon>Candidatus Aeolococcales</taxon>
        <taxon>Candidatus Aeolococcaceae</taxon>
        <taxon>Candidatus Amunia</taxon>
    </lineage>
</organism>
<dbReference type="Pfam" id="PF03979">
    <property type="entry name" value="Sigma70_r1_1"/>
    <property type="match status" value="1"/>
</dbReference>
<sequence length="100" mass="10626">MADDGISPEPAFRRGPPPPRRPPAPPAAAPGRPDYSARRAWETLILSGKERGYVAQDEIGRVFEVLEQAPPMQLEPVFALLRSMGIGVVPPASGTAPSQG</sequence>
<comment type="caution">
    <text evidence="3">The sequence shown here is derived from an EMBL/GenBank/DDBJ whole genome shotgun (WGS) entry which is preliminary data.</text>
</comment>
<gene>
    <name evidence="3" type="ORF">JF887_14185</name>
</gene>
<dbReference type="GO" id="GO:0016987">
    <property type="term" value="F:sigma factor activity"/>
    <property type="evidence" value="ECO:0007669"/>
    <property type="project" value="InterPro"/>
</dbReference>
<evidence type="ECO:0000259" key="2">
    <source>
        <dbReference type="Pfam" id="PF03979"/>
    </source>
</evidence>
<feature type="compositionally biased region" description="Pro residues" evidence="1">
    <location>
        <begin position="15"/>
        <end position="28"/>
    </location>
</feature>
<protein>
    <recommendedName>
        <fullName evidence="2">RNA polymerase sigma factor 70 region 1.1 domain-containing protein</fullName>
    </recommendedName>
</protein>
<dbReference type="EMBL" id="JAEKNN010000064">
    <property type="protein sequence ID" value="MBJ7610554.1"/>
    <property type="molecule type" value="Genomic_DNA"/>
</dbReference>
<reference evidence="3 4" key="1">
    <citation type="submission" date="2020-10" db="EMBL/GenBank/DDBJ databases">
        <title>Ca. Dormibacterota MAGs.</title>
        <authorList>
            <person name="Montgomery K."/>
        </authorList>
    </citation>
    <scope>NUCLEOTIDE SEQUENCE [LARGE SCALE GENOMIC DNA]</scope>
    <source>
        <strain evidence="3">Mitchell_Peninsula_5</strain>
    </source>
</reference>
<dbReference type="InterPro" id="IPR042189">
    <property type="entry name" value="RNA_pol_sigma_70_r1_1_sf"/>
</dbReference>
<dbReference type="Gene3D" id="1.10.220.120">
    <property type="entry name" value="Sigma-70 factor, region 1.1"/>
    <property type="match status" value="1"/>
</dbReference>
<accession>A0A934NK04</accession>